<evidence type="ECO:0000313" key="1">
    <source>
        <dbReference type="EMBL" id="KAK9776173.1"/>
    </source>
</evidence>
<reference evidence="1 2" key="1">
    <citation type="submission" date="2024-02" db="EMBL/GenBank/DDBJ databases">
        <title>First draft genome assembly of two strains of Seiridium cardinale.</title>
        <authorList>
            <person name="Emiliani G."/>
            <person name="Scali E."/>
        </authorList>
    </citation>
    <scope>NUCLEOTIDE SEQUENCE [LARGE SCALE GENOMIC DNA]</scope>
    <source>
        <strain evidence="1 2">BM-138-000479</strain>
    </source>
</reference>
<dbReference type="EMBL" id="JARVKM010000029">
    <property type="protein sequence ID" value="KAK9776173.1"/>
    <property type="molecule type" value="Genomic_DNA"/>
</dbReference>
<dbReference type="InterPro" id="IPR052895">
    <property type="entry name" value="HetReg/Transcr_Mod"/>
</dbReference>
<accession>A0ABR2XQV6</accession>
<keyword evidence="2" id="KW-1185">Reference proteome</keyword>
<protein>
    <submittedName>
        <fullName evidence="1">Heterokaryon incompatibility protein-domain-containing protein</fullName>
    </submittedName>
</protein>
<dbReference type="Proteomes" id="UP001465668">
    <property type="component" value="Unassembled WGS sequence"/>
</dbReference>
<organism evidence="1 2">
    <name type="scientific">Seiridium cardinale</name>
    <dbReference type="NCBI Taxonomy" id="138064"/>
    <lineage>
        <taxon>Eukaryota</taxon>
        <taxon>Fungi</taxon>
        <taxon>Dikarya</taxon>
        <taxon>Ascomycota</taxon>
        <taxon>Pezizomycotina</taxon>
        <taxon>Sordariomycetes</taxon>
        <taxon>Xylariomycetidae</taxon>
        <taxon>Amphisphaeriales</taxon>
        <taxon>Sporocadaceae</taxon>
        <taxon>Seiridium</taxon>
    </lineage>
</organism>
<comment type="caution">
    <text evidence="1">The sequence shown here is derived from an EMBL/GenBank/DDBJ whole genome shotgun (WGS) entry which is preliminary data.</text>
</comment>
<proteinExistence type="predicted"/>
<evidence type="ECO:0000313" key="2">
    <source>
        <dbReference type="Proteomes" id="UP001465668"/>
    </source>
</evidence>
<dbReference type="PANTHER" id="PTHR24148:SF73">
    <property type="entry name" value="HET DOMAIN PROTEIN (AFU_ORTHOLOGUE AFUA_8G01020)"/>
    <property type="match status" value="1"/>
</dbReference>
<gene>
    <name evidence="1" type="ORF">SCAR479_07079</name>
</gene>
<sequence length="569" mass="64808">MAPSKGRHFPKRRYPYRPLRRPEAAMRFATNRAIVKRRPSTHYALSYAWGDENDIADIGVVVPCWLAQEDYTYAFKYIQLAVHSARSDSDVSWLQNFPELTTVDYDPESEMAPRSSKWARLYERPPGKPTGNNIWDNIALLASNHYWIRLWIVQEVCLNEKTIIFAPGSALQINLLYEFPLWLEQINKHIMLSGRTPTIICDQLYSSIFHNMYLFTSICMLQRIKEKSNTEDPLLDASVFHCSDPRDRVYDMHAFCNLELQVDYEPPVEQVYGLVAEEMVAREHPKALLDRVGSGWKGSALENPRLGSWVPGSSIQSLNQLFSYVHYRGAGKHVNRNDHWDVLSTVKDGILTVQAALADTVVDVFNWQTAGDLRACCLEIMLPVQIDSNHRVKPVLSDIIEAIGHTSPDLLGHSWGQRVIVFFPEKKLQLGLARLGIRHDENFERDVRLLLPGYKISYLDRGRRAIDWLVELSGTYAGAAAWLMGLELRWDDFAWITMERSSRLGLGPGGTTVGDEVWIMEGADFPHLLRIVGEGKEVVGKCCINGLMNGEIFEEVDSGRLKFETITII</sequence>
<name>A0ABR2XQV6_9PEZI</name>
<dbReference type="PANTHER" id="PTHR24148">
    <property type="entry name" value="ANKYRIN REPEAT DOMAIN-CONTAINING PROTEIN 39 HOMOLOG-RELATED"/>
    <property type="match status" value="1"/>
</dbReference>